<dbReference type="InterPro" id="IPR000626">
    <property type="entry name" value="Ubiquitin-like_dom"/>
</dbReference>
<protein>
    <submittedName>
        <fullName evidence="10">Uncharacterized protein</fullName>
    </submittedName>
</protein>
<accession>A0AAF0IV71</accession>
<dbReference type="InterPro" id="IPR036533">
    <property type="entry name" value="BAG_dom_sf"/>
</dbReference>
<feature type="region of interest" description="Disordered" evidence="5">
    <location>
        <begin position="342"/>
        <end position="382"/>
    </location>
</feature>
<dbReference type="InterPro" id="IPR037185">
    <property type="entry name" value="EmrE-like"/>
</dbReference>
<evidence type="ECO:0000256" key="7">
    <source>
        <dbReference type="SAM" id="SignalP"/>
    </source>
</evidence>
<evidence type="ECO:0000313" key="10">
    <source>
        <dbReference type="EMBL" id="WFD01701.1"/>
    </source>
</evidence>
<keyword evidence="2 6" id="KW-0812">Transmembrane</keyword>
<keyword evidence="3 6" id="KW-1133">Transmembrane helix</keyword>
<dbReference type="Proteomes" id="UP001214603">
    <property type="component" value="Chromosome 1"/>
</dbReference>
<dbReference type="SUPFAM" id="SSF103481">
    <property type="entry name" value="Multidrug resistance efflux transporter EmrE"/>
    <property type="match status" value="1"/>
</dbReference>
<evidence type="ECO:0000259" key="9">
    <source>
        <dbReference type="PROSITE" id="PS51035"/>
    </source>
</evidence>
<comment type="subcellular location">
    <subcellularLocation>
        <location evidence="1">Membrane</location>
        <topology evidence="1">Multi-pass membrane protein</topology>
    </subcellularLocation>
</comment>
<feature type="transmembrane region" description="Helical" evidence="6">
    <location>
        <begin position="186"/>
        <end position="206"/>
    </location>
</feature>
<feature type="region of interest" description="Disordered" evidence="5">
    <location>
        <begin position="470"/>
        <end position="551"/>
    </location>
</feature>
<evidence type="ECO:0000256" key="4">
    <source>
        <dbReference type="ARBA" id="ARBA00023136"/>
    </source>
</evidence>
<evidence type="ECO:0000256" key="1">
    <source>
        <dbReference type="ARBA" id="ARBA00004141"/>
    </source>
</evidence>
<dbReference type="InterPro" id="IPR004853">
    <property type="entry name" value="Sugar_P_trans_dom"/>
</dbReference>
<sequence length="664" mass="71845">MGGARSALGVASDARAHAASTALLLALCLLWYLSSALSSNTSKGLLSRRKQPGGERSPALFPYPVTLTLIQFVFVNLYCYVGTRRELLGDYTLSKRLVSMTGQQLREVGQISVFNVVGHALSSVAISRVPVSMVHTIKALSPLFTVMSYAYLFQVSYSMRTYVSLMPLMLGVVLACSSLSSSTDDVVGFGAALGSTLIFVAQNIYSKKLLKPATSVSTATPEKMDKINILFYSSACSVVLMLPMCFYYDVPRMTDANAPRLGWRALYLLWANGGVHFAQNLLAFQVLAHVSPVTYSVANLFKRVFVILVAIVWFGQHVTYLQWIGIALTFLGLYMYNQSKNDGQAARESPDHDKESLPMHHRTPNSRATKSEAGGPRARPRPANLSHAVATPLFSLPPQYQVSLSRVQGGALLRDLRQELAQVFSLPVQNVKILFRGMVLKDDRVSLLDYGLQTGSRVVLAVNDAEHRRQAQAKAAAHAQPGAGQAPPAPQAAQAAGVPQPPLQSVPPGTAPFAGAPGATAAPGQGAPPQQQQQPAPPPEPELSPEEKHMQQIAKIEATVRDTLLPELVQFEKSIASLPDAAKGAQTVANEGSDLIPTTRIPVTQRKLSEYLLRELMKLDGVPADTEQMRTARKSTVKEIQGLLDRVDTAWKSALESKGVVNDI</sequence>
<dbReference type="GO" id="GO:0016020">
    <property type="term" value="C:membrane"/>
    <property type="evidence" value="ECO:0007669"/>
    <property type="project" value="UniProtKB-SubCell"/>
</dbReference>
<feature type="signal peptide" evidence="7">
    <location>
        <begin position="1"/>
        <end position="38"/>
    </location>
</feature>
<dbReference type="InterPro" id="IPR050186">
    <property type="entry name" value="TPT_transporter"/>
</dbReference>
<keyword evidence="11" id="KW-1185">Reference proteome</keyword>
<dbReference type="EMBL" id="CP119934">
    <property type="protein sequence ID" value="WFD01701.1"/>
    <property type="molecule type" value="Genomic_DNA"/>
</dbReference>
<dbReference type="Gene3D" id="1.10.3730.20">
    <property type="match status" value="1"/>
</dbReference>
<feature type="transmembrane region" description="Helical" evidence="6">
    <location>
        <begin position="162"/>
        <end position="180"/>
    </location>
</feature>
<dbReference type="InterPro" id="IPR029071">
    <property type="entry name" value="Ubiquitin-like_domsf"/>
</dbReference>
<proteinExistence type="predicted"/>
<dbReference type="SUPFAM" id="SSF63491">
    <property type="entry name" value="BAG domain"/>
    <property type="match status" value="1"/>
</dbReference>
<reference evidence="10" key="1">
    <citation type="submission" date="2023-03" db="EMBL/GenBank/DDBJ databases">
        <title>Mating type loci evolution in Malassezia.</title>
        <authorList>
            <person name="Coelho M.A."/>
        </authorList>
    </citation>
    <scope>NUCLEOTIDE SEQUENCE</scope>
    <source>
        <strain evidence="10">CBS 7876</strain>
    </source>
</reference>
<dbReference type="AlphaFoldDB" id="A0AAF0IV71"/>
<name>A0AAF0IV71_9BASI</name>
<evidence type="ECO:0000256" key="2">
    <source>
        <dbReference type="ARBA" id="ARBA00022692"/>
    </source>
</evidence>
<feature type="transmembrane region" description="Helical" evidence="6">
    <location>
        <begin position="267"/>
        <end position="288"/>
    </location>
</feature>
<feature type="domain" description="Ubiquitin-like" evidence="8">
    <location>
        <begin position="413"/>
        <end position="463"/>
    </location>
</feature>
<feature type="compositionally biased region" description="Basic and acidic residues" evidence="5">
    <location>
        <begin position="348"/>
        <end position="358"/>
    </location>
</feature>
<evidence type="ECO:0000259" key="8">
    <source>
        <dbReference type="PROSITE" id="PS50053"/>
    </source>
</evidence>
<dbReference type="InterPro" id="IPR003103">
    <property type="entry name" value="BAG_domain"/>
</dbReference>
<dbReference type="Pfam" id="PF02179">
    <property type="entry name" value="BAG"/>
    <property type="match status" value="1"/>
</dbReference>
<keyword evidence="4 6" id="KW-0472">Membrane</keyword>
<dbReference type="SUPFAM" id="SSF54236">
    <property type="entry name" value="Ubiquitin-like"/>
    <property type="match status" value="1"/>
</dbReference>
<feature type="transmembrane region" description="Helical" evidence="6">
    <location>
        <begin position="227"/>
        <end position="247"/>
    </location>
</feature>
<feature type="compositionally biased region" description="Low complexity" evidence="5">
    <location>
        <begin position="507"/>
        <end position="534"/>
    </location>
</feature>
<feature type="chain" id="PRO_5042263079" evidence="7">
    <location>
        <begin position="39"/>
        <end position="664"/>
    </location>
</feature>
<dbReference type="PROSITE" id="PS51035">
    <property type="entry name" value="BAG"/>
    <property type="match status" value="1"/>
</dbReference>
<dbReference type="Pfam" id="PF00240">
    <property type="entry name" value="ubiquitin"/>
    <property type="match status" value="1"/>
</dbReference>
<dbReference type="PANTHER" id="PTHR11132">
    <property type="entry name" value="SOLUTE CARRIER FAMILY 35"/>
    <property type="match status" value="1"/>
</dbReference>
<dbReference type="PROSITE" id="PS50053">
    <property type="entry name" value="UBIQUITIN_2"/>
    <property type="match status" value="1"/>
</dbReference>
<evidence type="ECO:0000256" key="5">
    <source>
        <dbReference type="SAM" id="MobiDB-lite"/>
    </source>
</evidence>
<organism evidence="10 11">
    <name type="scientific">Malassezia obtusa</name>
    <dbReference type="NCBI Taxonomy" id="76774"/>
    <lineage>
        <taxon>Eukaryota</taxon>
        <taxon>Fungi</taxon>
        <taxon>Dikarya</taxon>
        <taxon>Basidiomycota</taxon>
        <taxon>Ustilaginomycotina</taxon>
        <taxon>Malasseziomycetes</taxon>
        <taxon>Malasseziales</taxon>
        <taxon>Malasseziaceae</taxon>
        <taxon>Malassezia</taxon>
    </lineage>
</organism>
<gene>
    <name evidence="10" type="ORF">MOBT1_000377</name>
</gene>
<feature type="transmembrane region" description="Helical" evidence="6">
    <location>
        <begin position="60"/>
        <end position="81"/>
    </location>
</feature>
<feature type="compositionally biased region" description="Low complexity" evidence="5">
    <location>
        <begin position="472"/>
        <end position="498"/>
    </location>
</feature>
<dbReference type="Gene3D" id="1.20.58.120">
    <property type="entry name" value="BAG domain"/>
    <property type="match status" value="1"/>
</dbReference>
<keyword evidence="7" id="KW-0732">Signal</keyword>
<evidence type="ECO:0000256" key="6">
    <source>
        <dbReference type="SAM" id="Phobius"/>
    </source>
</evidence>
<dbReference type="GO" id="GO:0051087">
    <property type="term" value="F:protein-folding chaperone binding"/>
    <property type="evidence" value="ECO:0007669"/>
    <property type="project" value="InterPro"/>
</dbReference>
<dbReference type="Gene3D" id="3.10.20.90">
    <property type="entry name" value="Phosphatidylinositol 3-kinase Catalytic Subunit, Chain A, domain 1"/>
    <property type="match status" value="1"/>
</dbReference>
<feature type="domain" description="BAG" evidence="9">
    <location>
        <begin position="606"/>
        <end position="651"/>
    </location>
</feature>
<evidence type="ECO:0000256" key="3">
    <source>
        <dbReference type="ARBA" id="ARBA00022989"/>
    </source>
</evidence>
<dbReference type="Pfam" id="PF03151">
    <property type="entry name" value="TPT"/>
    <property type="match status" value="1"/>
</dbReference>
<evidence type="ECO:0000313" key="11">
    <source>
        <dbReference type="Proteomes" id="UP001214603"/>
    </source>
</evidence>